<sequence>MSKTMFSLLQGRTALVTGAGGGIGRGLALALAGAGANVVIAARRAETGDETRALIEAEGGRAICCAGDVAERAAVQRAVDAALQHFGGLDIVVHNASSGLSGQPMPCEDITDAGFDEQCGVALDAAFHLAQAAFEPLHASGRGRFIILSSAQALHGGAMNPVYAAVKNAQRGMAKALAREWGPHGITVNAIAPAAGTDATEAYFERNPQVRDQLLGSIALRRMGDMREDIGGAVVALCSDLMRFVTGQIIPVDGGAYTAL</sequence>
<dbReference type="InterPro" id="IPR002347">
    <property type="entry name" value="SDR_fam"/>
</dbReference>
<dbReference type="SMART" id="SM00822">
    <property type="entry name" value="PKS_KR"/>
    <property type="match status" value="1"/>
</dbReference>
<dbReference type="SUPFAM" id="SSF51735">
    <property type="entry name" value="NAD(P)-binding Rossmann-fold domains"/>
    <property type="match status" value="1"/>
</dbReference>
<evidence type="ECO:0000259" key="2">
    <source>
        <dbReference type="SMART" id="SM00822"/>
    </source>
</evidence>
<comment type="caution">
    <text evidence="3">The sequence shown here is derived from an EMBL/GenBank/DDBJ whole genome shotgun (WGS) entry which is preliminary data.</text>
</comment>
<dbReference type="PANTHER" id="PTHR42760:SF40">
    <property type="entry name" value="3-OXOACYL-[ACYL-CARRIER-PROTEIN] REDUCTASE, CHLOROPLASTIC"/>
    <property type="match status" value="1"/>
</dbReference>
<accession>A0ABX2ETR9</accession>
<evidence type="ECO:0000313" key="3">
    <source>
        <dbReference type="EMBL" id="NRF71993.1"/>
    </source>
</evidence>
<gene>
    <name evidence="3" type="ORF">HLB44_33915</name>
</gene>
<comment type="similarity">
    <text evidence="1">Belongs to the short-chain dehydrogenases/reductases (SDR) family.</text>
</comment>
<proteinExistence type="inferred from homology"/>
<dbReference type="EMBL" id="JABRWJ010000016">
    <property type="protein sequence ID" value="NRF71993.1"/>
    <property type="molecule type" value="Genomic_DNA"/>
</dbReference>
<keyword evidence="4" id="KW-1185">Reference proteome</keyword>
<reference evidence="3 4" key="1">
    <citation type="submission" date="2020-05" db="EMBL/GenBank/DDBJ databases">
        <title>Aquincola sp. isolate from soil.</title>
        <authorList>
            <person name="Han J."/>
            <person name="Kim D.-U."/>
        </authorList>
    </citation>
    <scope>NUCLEOTIDE SEQUENCE [LARGE SCALE GENOMIC DNA]</scope>
    <source>
        <strain evidence="3 4">S2</strain>
    </source>
</reference>
<dbReference type="Gene3D" id="3.40.50.720">
    <property type="entry name" value="NAD(P)-binding Rossmann-like Domain"/>
    <property type="match status" value="1"/>
</dbReference>
<dbReference type="InterPro" id="IPR036291">
    <property type="entry name" value="NAD(P)-bd_dom_sf"/>
</dbReference>
<dbReference type="RefSeq" id="WP_173134384.1">
    <property type="nucleotide sequence ID" value="NZ_JABRWJ010000016.1"/>
</dbReference>
<dbReference type="Pfam" id="PF13561">
    <property type="entry name" value="adh_short_C2"/>
    <property type="match status" value="1"/>
</dbReference>
<name>A0ABX2ETR9_9BURK</name>
<dbReference type="PRINTS" id="PR00081">
    <property type="entry name" value="GDHRDH"/>
</dbReference>
<dbReference type="Proteomes" id="UP000737171">
    <property type="component" value="Unassembled WGS sequence"/>
</dbReference>
<evidence type="ECO:0000256" key="1">
    <source>
        <dbReference type="ARBA" id="ARBA00006484"/>
    </source>
</evidence>
<protein>
    <submittedName>
        <fullName evidence="3">SDR family oxidoreductase</fullName>
    </submittedName>
</protein>
<evidence type="ECO:0000313" key="4">
    <source>
        <dbReference type="Proteomes" id="UP000737171"/>
    </source>
</evidence>
<feature type="domain" description="Ketoreductase" evidence="2">
    <location>
        <begin position="12"/>
        <end position="197"/>
    </location>
</feature>
<dbReference type="CDD" id="cd05233">
    <property type="entry name" value="SDR_c"/>
    <property type="match status" value="1"/>
</dbReference>
<dbReference type="PANTHER" id="PTHR42760">
    <property type="entry name" value="SHORT-CHAIN DEHYDROGENASES/REDUCTASES FAMILY MEMBER"/>
    <property type="match status" value="1"/>
</dbReference>
<organism evidence="3 4">
    <name type="scientific">Pseudaquabacterium terrae</name>
    <dbReference type="NCBI Taxonomy" id="2732868"/>
    <lineage>
        <taxon>Bacteria</taxon>
        <taxon>Pseudomonadati</taxon>
        <taxon>Pseudomonadota</taxon>
        <taxon>Betaproteobacteria</taxon>
        <taxon>Burkholderiales</taxon>
        <taxon>Sphaerotilaceae</taxon>
        <taxon>Pseudaquabacterium</taxon>
    </lineage>
</organism>
<dbReference type="InterPro" id="IPR057326">
    <property type="entry name" value="KR_dom"/>
</dbReference>